<protein>
    <submittedName>
        <fullName evidence="5">BlaI/MecI/CopY family transcriptional regulator</fullName>
    </submittedName>
</protein>
<dbReference type="InterPro" id="IPR036390">
    <property type="entry name" value="WH_DNA-bd_sf"/>
</dbReference>
<reference evidence="5" key="1">
    <citation type="journal article" date="2021" name="PeerJ">
        <title>Extensive microbial diversity within the chicken gut microbiome revealed by metagenomics and culture.</title>
        <authorList>
            <person name="Gilroy R."/>
            <person name="Ravi A."/>
            <person name="Getino M."/>
            <person name="Pursley I."/>
            <person name="Horton D.L."/>
            <person name="Alikhan N.F."/>
            <person name="Baker D."/>
            <person name="Gharbi K."/>
            <person name="Hall N."/>
            <person name="Watson M."/>
            <person name="Adriaenssens E.M."/>
            <person name="Foster-Nyarko E."/>
            <person name="Jarju S."/>
            <person name="Secka A."/>
            <person name="Antonio M."/>
            <person name="Oren A."/>
            <person name="Chaudhuri R.R."/>
            <person name="La Ragione R."/>
            <person name="Hildebrand F."/>
            <person name="Pallen M.J."/>
        </authorList>
    </citation>
    <scope>NUCLEOTIDE SEQUENCE</scope>
    <source>
        <strain evidence="5">ChiSjej1B19-8411</strain>
    </source>
</reference>
<evidence type="ECO:0000256" key="3">
    <source>
        <dbReference type="ARBA" id="ARBA00023125"/>
    </source>
</evidence>
<name>A0A9D1WFU7_9FIRM</name>
<dbReference type="PIRSF" id="PIRSF019455">
    <property type="entry name" value="CopR_AtkY"/>
    <property type="match status" value="1"/>
</dbReference>
<evidence type="ECO:0000313" key="5">
    <source>
        <dbReference type="EMBL" id="HIX58431.1"/>
    </source>
</evidence>
<accession>A0A9D1WFU7</accession>
<dbReference type="Gene3D" id="1.10.4040.10">
    <property type="entry name" value="Penicillinase repressor domain"/>
    <property type="match status" value="1"/>
</dbReference>
<proteinExistence type="inferred from homology"/>
<sequence length="121" mass="13915">MEQGKLCDSDYRFMRIVWEHAPVGSGELVKLCEKELGWKKSTTYTVIKKLCEKGYIANEHAMVKALVSREKVQQQESDYFVRRTFGGSLPGFLTAFLGNRRLSEDEARELEELIARHKEGS</sequence>
<dbReference type="Gene3D" id="1.10.10.10">
    <property type="entry name" value="Winged helix-like DNA-binding domain superfamily/Winged helix DNA-binding domain"/>
    <property type="match status" value="1"/>
</dbReference>
<evidence type="ECO:0000256" key="2">
    <source>
        <dbReference type="ARBA" id="ARBA00023015"/>
    </source>
</evidence>
<dbReference type="EMBL" id="DXEX01000047">
    <property type="protein sequence ID" value="HIX58431.1"/>
    <property type="molecule type" value="Genomic_DNA"/>
</dbReference>
<keyword evidence="2" id="KW-0805">Transcription regulation</keyword>
<comment type="caution">
    <text evidence="5">The sequence shown here is derived from an EMBL/GenBank/DDBJ whole genome shotgun (WGS) entry which is preliminary data.</text>
</comment>
<reference evidence="5" key="2">
    <citation type="submission" date="2021-04" db="EMBL/GenBank/DDBJ databases">
        <authorList>
            <person name="Gilroy R."/>
        </authorList>
    </citation>
    <scope>NUCLEOTIDE SEQUENCE</scope>
    <source>
        <strain evidence="5">ChiSjej1B19-8411</strain>
    </source>
</reference>
<comment type="similarity">
    <text evidence="1">Belongs to the BlaI transcriptional regulatory family.</text>
</comment>
<evidence type="ECO:0000313" key="6">
    <source>
        <dbReference type="Proteomes" id="UP000886817"/>
    </source>
</evidence>
<gene>
    <name evidence="5" type="ORF">IAA45_01770</name>
</gene>
<dbReference type="GO" id="GO:0003677">
    <property type="term" value="F:DNA binding"/>
    <property type="evidence" value="ECO:0007669"/>
    <property type="project" value="UniProtKB-KW"/>
</dbReference>
<evidence type="ECO:0000256" key="4">
    <source>
        <dbReference type="ARBA" id="ARBA00023163"/>
    </source>
</evidence>
<keyword evidence="3" id="KW-0238">DNA-binding</keyword>
<dbReference type="AlphaFoldDB" id="A0A9D1WFU7"/>
<keyword evidence="4" id="KW-0804">Transcription</keyword>
<organism evidence="5 6">
    <name type="scientific">Candidatus Blautia gallistercoris</name>
    <dbReference type="NCBI Taxonomy" id="2838490"/>
    <lineage>
        <taxon>Bacteria</taxon>
        <taxon>Bacillati</taxon>
        <taxon>Bacillota</taxon>
        <taxon>Clostridia</taxon>
        <taxon>Lachnospirales</taxon>
        <taxon>Lachnospiraceae</taxon>
        <taxon>Blautia</taxon>
    </lineage>
</organism>
<dbReference type="InterPro" id="IPR036388">
    <property type="entry name" value="WH-like_DNA-bd_sf"/>
</dbReference>
<dbReference type="SUPFAM" id="SSF46785">
    <property type="entry name" value="Winged helix' DNA-binding domain"/>
    <property type="match status" value="1"/>
</dbReference>
<evidence type="ECO:0000256" key="1">
    <source>
        <dbReference type="ARBA" id="ARBA00011046"/>
    </source>
</evidence>
<dbReference type="GO" id="GO:0045892">
    <property type="term" value="P:negative regulation of DNA-templated transcription"/>
    <property type="evidence" value="ECO:0007669"/>
    <property type="project" value="InterPro"/>
</dbReference>
<dbReference type="InterPro" id="IPR005650">
    <property type="entry name" value="BlaI_family"/>
</dbReference>
<dbReference type="Pfam" id="PF03965">
    <property type="entry name" value="Penicillinase_R"/>
    <property type="match status" value="1"/>
</dbReference>
<dbReference type="Proteomes" id="UP000886817">
    <property type="component" value="Unassembled WGS sequence"/>
</dbReference>